<dbReference type="GO" id="GO:0005773">
    <property type="term" value="C:vacuole"/>
    <property type="evidence" value="ECO:0007669"/>
    <property type="project" value="UniProtKB-SubCell"/>
</dbReference>
<keyword evidence="11" id="KW-0865">Zymogen</keyword>
<dbReference type="EMBL" id="VIBQ01000099">
    <property type="protein sequence ID" value="KAB8754756.1"/>
    <property type="molecule type" value="Genomic_DNA"/>
</dbReference>
<evidence type="ECO:0000256" key="9">
    <source>
        <dbReference type="ARBA" id="ARBA00022801"/>
    </source>
</evidence>
<dbReference type="PANTHER" id="PTHR43606">
    <property type="entry name" value="PHOSPHATASE, PUTATIVE (AFU_ORTHOLOGUE AFUA_6G08710)-RELATED"/>
    <property type="match status" value="1"/>
</dbReference>
<dbReference type="SUPFAM" id="SSF56300">
    <property type="entry name" value="Metallo-dependent phosphatases"/>
    <property type="match status" value="1"/>
</dbReference>
<evidence type="ECO:0000313" key="21">
    <source>
        <dbReference type="Proteomes" id="UP000327013"/>
    </source>
</evidence>
<dbReference type="Gene3D" id="2.60.40.380">
    <property type="entry name" value="Purple acid phosphatase-like, N-terminal"/>
    <property type="match status" value="1"/>
</dbReference>
<dbReference type="OrthoDB" id="44589at2759"/>
<dbReference type="FunFam" id="2.170.150.10:FF:000002">
    <property type="entry name" value="Translationally-controlled tumor protein homolog"/>
    <property type="match status" value="1"/>
</dbReference>
<keyword evidence="6" id="KW-0926">Vacuole</keyword>
<keyword evidence="13" id="KW-0325">Glycoprotein</keyword>
<keyword evidence="10" id="KW-0106">Calcium</keyword>
<organism evidence="20 21">
    <name type="scientific">Carpinus fangiana</name>
    <dbReference type="NCBI Taxonomy" id="176857"/>
    <lineage>
        <taxon>Eukaryota</taxon>
        <taxon>Viridiplantae</taxon>
        <taxon>Streptophyta</taxon>
        <taxon>Embryophyta</taxon>
        <taxon>Tracheophyta</taxon>
        <taxon>Spermatophyta</taxon>
        <taxon>Magnoliopsida</taxon>
        <taxon>eudicotyledons</taxon>
        <taxon>Gunneridae</taxon>
        <taxon>Pentapetalae</taxon>
        <taxon>rosids</taxon>
        <taxon>fabids</taxon>
        <taxon>Fagales</taxon>
        <taxon>Betulaceae</taxon>
        <taxon>Carpinus</taxon>
    </lineage>
</organism>
<dbReference type="InterPro" id="IPR021848">
    <property type="entry name" value="HODM_asu-like"/>
</dbReference>
<keyword evidence="18" id="KW-0732">Signal</keyword>
<evidence type="ECO:0000256" key="7">
    <source>
        <dbReference type="ARBA" id="ARBA00022645"/>
    </source>
</evidence>
<name>A0A5N6L4A9_9ROSI</name>
<evidence type="ECO:0000313" key="20">
    <source>
        <dbReference type="EMBL" id="KAB8754756.1"/>
    </source>
</evidence>
<dbReference type="InterPro" id="IPR018103">
    <property type="entry name" value="Translation_control_tumour_CS"/>
</dbReference>
<evidence type="ECO:0000256" key="2">
    <source>
        <dbReference type="ARBA" id="ARBA00004613"/>
    </source>
</evidence>
<dbReference type="InterPro" id="IPR018946">
    <property type="entry name" value="PhoD-like_MPP"/>
</dbReference>
<evidence type="ECO:0000256" key="11">
    <source>
        <dbReference type="ARBA" id="ARBA00023145"/>
    </source>
</evidence>
<dbReference type="Gene3D" id="2.170.150.10">
    <property type="entry name" value="Metal Binding Protein, Guanine Nucleotide Exchange Factor, Chain A"/>
    <property type="match status" value="1"/>
</dbReference>
<feature type="coiled-coil region" evidence="16">
    <location>
        <begin position="1071"/>
        <end position="1150"/>
    </location>
</feature>
<dbReference type="InterPro" id="IPR011057">
    <property type="entry name" value="Mss4-like_sf"/>
</dbReference>
<comment type="similarity">
    <text evidence="15">Belongs to the TCTP family.</text>
</comment>
<keyword evidence="7" id="KW-0121">Carboxypeptidase</keyword>
<evidence type="ECO:0000256" key="13">
    <source>
        <dbReference type="ARBA" id="ARBA00023180"/>
    </source>
</evidence>
<evidence type="ECO:0000256" key="15">
    <source>
        <dbReference type="PROSITE-ProRule" id="PRU01133"/>
    </source>
</evidence>
<dbReference type="Pfam" id="PF05388">
    <property type="entry name" value="Carbpep_Y_N"/>
    <property type="match status" value="1"/>
</dbReference>
<keyword evidence="9" id="KW-0378">Hydrolase</keyword>
<evidence type="ECO:0000256" key="5">
    <source>
        <dbReference type="ARBA" id="ARBA00022525"/>
    </source>
</evidence>
<feature type="region of interest" description="Disordered" evidence="17">
    <location>
        <begin position="1229"/>
        <end position="1255"/>
    </location>
</feature>
<evidence type="ECO:0000256" key="3">
    <source>
        <dbReference type="ARBA" id="ARBA00009431"/>
    </source>
</evidence>
<dbReference type="Pfam" id="PF11927">
    <property type="entry name" value="HODM_asu-like"/>
    <property type="match status" value="1"/>
</dbReference>
<dbReference type="InterPro" id="IPR052900">
    <property type="entry name" value="Phospholipid_Metab_Enz"/>
</dbReference>
<feature type="domain" description="TCTP" evidence="19">
    <location>
        <begin position="1360"/>
        <end position="1533"/>
    </location>
</feature>
<dbReference type="SUPFAM" id="SSF51316">
    <property type="entry name" value="Mss4-like"/>
    <property type="match status" value="1"/>
</dbReference>
<gene>
    <name evidence="20" type="ORF">FH972_026547</name>
</gene>
<dbReference type="InterPro" id="IPR018202">
    <property type="entry name" value="Ser_caboxypep_ser_AS"/>
</dbReference>
<dbReference type="InterPro" id="IPR001563">
    <property type="entry name" value="Peptidase_S10"/>
</dbReference>
<evidence type="ECO:0000256" key="14">
    <source>
        <dbReference type="ARBA" id="ARBA00052076"/>
    </source>
</evidence>
<evidence type="ECO:0000259" key="19">
    <source>
        <dbReference type="PROSITE" id="PS51797"/>
    </source>
</evidence>
<comment type="similarity">
    <text evidence="3">Belongs to the peptidase S10 family.</text>
</comment>
<dbReference type="InterPro" id="IPR029052">
    <property type="entry name" value="Metallo-depent_PP-like"/>
</dbReference>
<keyword evidence="21" id="KW-1185">Reference proteome</keyword>
<accession>A0A5N6L4A9</accession>
<feature type="chain" id="PRO_5024281216" description="carboxypeptidase C" evidence="18">
    <location>
        <begin position="16"/>
        <end position="2176"/>
    </location>
</feature>
<dbReference type="PANTHER" id="PTHR43606:SF7">
    <property type="entry name" value="PHOSPHATASE, PUTATIVE (AFU_ORTHOLOGUE AFUA_6G08710)-RELATED"/>
    <property type="match status" value="1"/>
</dbReference>
<protein>
    <recommendedName>
        <fullName evidence="4">carboxypeptidase C</fullName>
        <ecNumber evidence="4">3.4.16.5</ecNumber>
    </recommendedName>
</protein>
<dbReference type="GO" id="GO:0004185">
    <property type="term" value="F:serine-type carboxypeptidase activity"/>
    <property type="evidence" value="ECO:0007669"/>
    <property type="project" value="UniProtKB-EC"/>
</dbReference>
<evidence type="ECO:0000256" key="8">
    <source>
        <dbReference type="ARBA" id="ARBA00022670"/>
    </source>
</evidence>
<dbReference type="Pfam" id="PF00450">
    <property type="entry name" value="Peptidase_S10"/>
    <property type="match status" value="1"/>
</dbReference>
<evidence type="ECO:0000256" key="17">
    <source>
        <dbReference type="SAM" id="MobiDB-lite"/>
    </source>
</evidence>
<comment type="catalytic activity">
    <reaction evidence="14">
        <text>Release of a C-terminal amino acid with broad specificity.</text>
        <dbReference type="EC" id="3.4.16.5"/>
    </reaction>
</comment>
<keyword evidence="16" id="KW-0175">Coiled coil</keyword>
<dbReference type="InterPro" id="IPR032093">
    <property type="entry name" value="PhoD_N"/>
</dbReference>
<keyword evidence="12" id="KW-1015">Disulfide bond</keyword>
<evidence type="ECO:0000256" key="16">
    <source>
        <dbReference type="SAM" id="Coils"/>
    </source>
</evidence>
<evidence type="ECO:0000256" key="10">
    <source>
        <dbReference type="ARBA" id="ARBA00022837"/>
    </source>
</evidence>
<dbReference type="PROSITE" id="PS00131">
    <property type="entry name" value="CARBOXYPEPT_SER_SER"/>
    <property type="match status" value="1"/>
</dbReference>
<comment type="subcellular location">
    <subcellularLocation>
        <location evidence="2">Secreted</location>
    </subcellularLocation>
    <subcellularLocation>
        <location evidence="1">Vacuole</location>
    </subcellularLocation>
</comment>
<keyword evidence="5" id="KW-0964">Secreted</keyword>
<dbReference type="EC" id="3.4.16.5" evidence="4"/>
<feature type="region of interest" description="Disordered" evidence="17">
    <location>
        <begin position="588"/>
        <end position="610"/>
    </location>
</feature>
<evidence type="ECO:0000256" key="1">
    <source>
        <dbReference type="ARBA" id="ARBA00004116"/>
    </source>
</evidence>
<keyword evidence="8" id="KW-0645">Protease</keyword>
<dbReference type="Gene3D" id="3.60.21.70">
    <property type="entry name" value="PhoD-like phosphatase"/>
    <property type="match status" value="1"/>
</dbReference>
<dbReference type="Proteomes" id="UP000327013">
    <property type="component" value="Unassembled WGS sequence"/>
</dbReference>
<dbReference type="InterPro" id="IPR034737">
    <property type="entry name" value="TCTP"/>
</dbReference>
<dbReference type="InterPro" id="IPR029058">
    <property type="entry name" value="AB_hydrolase_fold"/>
</dbReference>
<dbReference type="Gene3D" id="3.40.50.1820">
    <property type="entry name" value="alpha/beta hydrolase"/>
    <property type="match status" value="1"/>
</dbReference>
<feature type="signal peptide" evidence="18">
    <location>
        <begin position="1"/>
        <end position="15"/>
    </location>
</feature>
<dbReference type="CDD" id="cd07389">
    <property type="entry name" value="MPP_PhoD"/>
    <property type="match status" value="1"/>
</dbReference>
<dbReference type="InterPro" id="IPR018105">
    <property type="entry name" value="Translational_control_tumour_p"/>
</dbReference>
<evidence type="ECO:0000256" key="18">
    <source>
        <dbReference type="SAM" id="SignalP"/>
    </source>
</evidence>
<evidence type="ECO:0000256" key="12">
    <source>
        <dbReference type="ARBA" id="ARBA00023157"/>
    </source>
</evidence>
<dbReference type="PROSITE" id="PS01003">
    <property type="entry name" value="TCTP_2"/>
    <property type="match status" value="1"/>
</dbReference>
<dbReference type="Pfam" id="PF00838">
    <property type="entry name" value="TCTP"/>
    <property type="match status" value="1"/>
</dbReference>
<dbReference type="SUPFAM" id="SSF53474">
    <property type="entry name" value="alpha/beta-Hydrolases"/>
    <property type="match status" value="1"/>
</dbReference>
<dbReference type="InterPro" id="IPR038607">
    <property type="entry name" value="PhoD-like_sf"/>
</dbReference>
<evidence type="ECO:0000256" key="6">
    <source>
        <dbReference type="ARBA" id="ARBA00022554"/>
    </source>
</evidence>
<dbReference type="GO" id="GO:0006508">
    <property type="term" value="P:proteolysis"/>
    <property type="evidence" value="ECO:0007669"/>
    <property type="project" value="UniProtKB-KW"/>
</dbReference>
<dbReference type="Gene3D" id="1.10.287.410">
    <property type="match status" value="1"/>
</dbReference>
<dbReference type="InterPro" id="IPR008442">
    <property type="entry name" value="Propeptide_carboxypepY"/>
</dbReference>
<reference evidence="20 21" key="1">
    <citation type="submission" date="2019-06" db="EMBL/GenBank/DDBJ databases">
        <title>A chromosomal-level reference genome of Carpinus fangiana (Coryloideae, Betulaceae).</title>
        <authorList>
            <person name="Yang X."/>
            <person name="Wang Z."/>
            <person name="Zhang L."/>
            <person name="Hao G."/>
            <person name="Liu J."/>
            <person name="Yang Y."/>
        </authorList>
    </citation>
    <scope>NUCLEOTIDE SEQUENCE [LARGE SCALE GENOMIC DNA]</scope>
    <source>
        <strain evidence="20">Cfa_2016G</strain>
        <tissue evidence="20">Leaf</tissue>
    </source>
</reference>
<proteinExistence type="inferred from homology"/>
<evidence type="ECO:0000256" key="4">
    <source>
        <dbReference type="ARBA" id="ARBA00012446"/>
    </source>
</evidence>
<dbReference type="Pfam" id="PF09423">
    <property type="entry name" value="PhoD"/>
    <property type="match status" value="1"/>
</dbReference>
<dbReference type="GO" id="GO:0005576">
    <property type="term" value="C:extracellular region"/>
    <property type="evidence" value="ECO:0007669"/>
    <property type="project" value="UniProtKB-SubCell"/>
</dbReference>
<dbReference type="PROSITE" id="PS51797">
    <property type="entry name" value="TCTP_3"/>
    <property type="match status" value="1"/>
</dbReference>
<dbReference type="FunFam" id="1.10.287.410:FF:000001">
    <property type="entry name" value="Carboxypeptidase Y"/>
    <property type="match status" value="1"/>
</dbReference>
<comment type="caution">
    <text evidence="20">The sequence shown here is derived from an EMBL/GenBank/DDBJ whole genome shotgun (WGS) entry which is preliminary data.</text>
</comment>
<dbReference type="InterPro" id="IPR011323">
    <property type="entry name" value="Mss4/transl-control_tumour"/>
</dbReference>
<sequence>MRVATLPLLIGTAAAIAPLQQQQQQVLGLKDEIVDAAGKVSDKAQSDFTKHLKYMEDSLHAISAEATSIWNDIAAMFPDEMPKQPYVSHPKPHVRKHDSEWDHIVRGEEVESIWIENAQGDQQRELDGKLASYDMRIKKVDPSALGVDKVKQYSGYLDDNENDKHLFYWFFESRNDPKNDPVVLWLNGGPGCSSMTGLFMELGPSSISKEGKVEYNPYSWNSNASVIFLDQPVNVGYSYSGGSVSNTQAAGKDVYALLTLFFKQFPEYAKQDFHIAGESYAGHYIPQFASEIMGHKNRNINLKSVLIGNGLTDAKTQYEYYRPMACGEGGAAAVLDKAECQAMDNAYPRCASLVQNCYDSESVWSCVPSAIYCNNALLGPYQRTGQNVYDIRGKCEDTSNLCYSAMGYISKYLNKPEVMKALGSEVDSFESCNFDINRNFLFQGDWSLPFHRLVPGLLKDIPVLIYAGDKDFICNWLGNRAWANALEWPGAKKFRDAKTKDLKLSSDKAKDIGTVQSSGLDTLWIPEAAKQGTVYLAAAFNAATGADYGPLDRSRVPSQAQTLPDLMPASGRRRRLCRSVGVGIPRTITDRSGTRAPLTRRPTRVSRSASTTMGALDSTVVRLCSGYESSMITPVLVFVAAILSVSYLVKSRLRGKRTKQPNSCNVKAESITPLVSFVLDETAPEPIRPFVSKPIYNLTMAIQACNLEDMILMDRNYVQRLRLRERILHDNGDDVVAASEHKGVKEAVNELYHSLVRDYLPIRYPTVFELCTADGSQTIARLTTHLKIIPDAARLVPLSPCISPIETLKTLATLLDDDFILLFPTSSPTDPSTMTYAAQAFVFCCPAGFSPSKSVFCKPLAAIHTPVPGYAAKLEKSMDRFFTKLEAGRIVKRANWSVATDDTLYKPHGNHAYSVEEEARAAARDAENVDTERCHLRVERQTLRRLPQSGAIVFSLKTYLTPLRQVREEGNGEELATAIEGMKAGNVPEMSRYKRCGVWGPKACEFLRSGSTSCDPHLPRTFKIVTKMPLSPRPQAQISSIERMLAKHKADTSLAVENASQMVRDLETRFNKQLEGERQKTRVQSAKIEELERQLKAANEEAIRCRMETRQAKETATSLFDKNETLAQQIEDMEDAVNDSAARCASAEAKLKPNSNNQAEAFKGLCQRLQRHVISRLERLSYIQRRVNAGAFDPHAAQDAENVAYVMVHGWWAVENEWNEVTGQGLFDEAAPEEISKSSSGAKRRRAGEGSQPSSAEVFPLQSYVALRSTHQMSLVSIAVTARRSAAEMEKLLLGRHWFWSALAASGDWWGLDRDSWEPHAQGFCLALFPLLLFEAVCSQSAKVFLLHTKAQLRSNTASMIIYKDIITDDEIISDSYDLKEVDGIVYEANCTNIKLYHNHFLTLITDVGGNPSAEEADEGTDDAAQTVIDVVHSFRLNQTSFDKKSYLTHLKGYMKTVKEALKKKGASDEEVTKFEKGAAGYAKKILGDIGNYDFYIGEKMDPDGMVVLMNYREDGVTPYITLCAASLQKRAHFPARLACDFAACSVSCSYPWSIMLHLLALAALAGEAVASFGGNLNYHSPSVNHPSLGISIPKVVKRQAPGPSYGGGQLTFTHGVASGDPYPDSVILWTRVAPTTDNDHSNVTVSGDVPLYDHEREKYIKMSKNPICVDWKVGLTNKFDRVISKGRAYTTSDIDYTVKTEAKGLQPFTTYYYQFNVCGSDKASVVGRTKTSPAPHDYVTHIKLAIYSCSNFPFGFFNAYGNSARKDSVDYVVHLGDYIYEYKNGEYGDGTSLGRIPLPLKEIYSLYDYRKRIATYRTDQDLLLSHKQFAWIPVWDDHEVADNTWRDGSSELNNTEASFVKDGGVSVDQRKMNAVRAYFEWMPIRQVEMDDNLRIWRSFSLGSLLDLVMLDTRQYDRSITDLYWNTHYVHEISNDAGRSMMGPRQEHWFYDQLTESANRGAAWRVIGSQTVFSRMNESAAYGNTDPLDYDAWDGYLSNKNRTLSHLYENKIPNNIMIAGDSHLNWASDLVWLDSKPYDEKTGEGAIGVEFAGTAVSSPSPLGQNVTIKAAEAGSKFLIGANKELQWQEAYHRGYFELSISYDHCNASYFGMPTILTRNAQEIPLANFSVVSGANKLSRPVAGGLVFGGALKGGRATQTNITNDTSVAGGKWALSK</sequence>
<dbReference type="PRINTS" id="PR00724">
    <property type="entry name" value="CRBOXYPTASEC"/>
</dbReference>
<dbReference type="Pfam" id="PF16655">
    <property type="entry name" value="PhoD_N"/>
    <property type="match status" value="1"/>
</dbReference>